<feature type="transmembrane region" description="Helical" evidence="1">
    <location>
        <begin position="6"/>
        <end position="22"/>
    </location>
</feature>
<dbReference type="Proteomes" id="UP000613840">
    <property type="component" value="Unassembled WGS sequence"/>
</dbReference>
<proteinExistence type="predicted"/>
<keyword evidence="1" id="KW-0812">Transmembrane</keyword>
<dbReference type="InterPro" id="IPR033458">
    <property type="entry name" value="DUF5134"/>
</dbReference>
<dbReference type="EMBL" id="BMMZ01000006">
    <property type="protein sequence ID" value="GGL66419.1"/>
    <property type="molecule type" value="Genomic_DNA"/>
</dbReference>
<organism evidence="2 3">
    <name type="scientific">Microlunatus endophyticus</name>
    <dbReference type="NCBI Taxonomy" id="1716077"/>
    <lineage>
        <taxon>Bacteria</taxon>
        <taxon>Bacillati</taxon>
        <taxon>Actinomycetota</taxon>
        <taxon>Actinomycetes</taxon>
        <taxon>Propionibacteriales</taxon>
        <taxon>Propionibacteriaceae</taxon>
        <taxon>Microlunatus</taxon>
    </lineage>
</organism>
<evidence type="ECO:0000256" key="1">
    <source>
        <dbReference type="SAM" id="Phobius"/>
    </source>
</evidence>
<accession>A0A917S9X1</accession>
<feature type="transmembrane region" description="Helical" evidence="1">
    <location>
        <begin position="98"/>
        <end position="118"/>
    </location>
</feature>
<keyword evidence="1" id="KW-1133">Transmembrane helix</keyword>
<comment type="caution">
    <text evidence="2">The sequence shown here is derived from an EMBL/GenBank/DDBJ whole genome shotgun (WGS) entry which is preliminary data.</text>
</comment>
<protein>
    <recommendedName>
        <fullName evidence="4">DUF5134 domain-containing protein</fullName>
    </recommendedName>
</protein>
<feature type="transmembrane region" description="Helical" evidence="1">
    <location>
        <begin position="34"/>
        <end position="53"/>
    </location>
</feature>
<evidence type="ECO:0000313" key="3">
    <source>
        <dbReference type="Proteomes" id="UP000613840"/>
    </source>
</evidence>
<reference evidence="2" key="1">
    <citation type="journal article" date="2014" name="Int. J. Syst. Evol. Microbiol.">
        <title>Complete genome sequence of Corynebacterium casei LMG S-19264T (=DSM 44701T), isolated from a smear-ripened cheese.</title>
        <authorList>
            <consortium name="US DOE Joint Genome Institute (JGI-PGF)"/>
            <person name="Walter F."/>
            <person name="Albersmeier A."/>
            <person name="Kalinowski J."/>
            <person name="Ruckert C."/>
        </authorList>
    </citation>
    <scope>NUCLEOTIDE SEQUENCE</scope>
    <source>
        <strain evidence="2">CGMCC 4.7306</strain>
    </source>
</reference>
<dbReference type="RefSeq" id="WP_188895823.1">
    <property type="nucleotide sequence ID" value="NZ_BMMZ01000006.1"/>
</dbReference>
<name>A0A917S9X1_9ACTN</name>
<dbReference type="Pfam" id="PF17197">
    <property type="entry name" value="DUF5134"/>
    <property type="match status" value="1"/>
</dbReference>
<dbReference type="AlphaFoldDB" id="A0A917S9X1"/>
<keyword evidence="1" id="KW-0472">Membrane</keyword>
<reference evidence="2" key="2">
    <citation type="submission" date="2020-09" db="EMBL/GenBank/DDBJ databases">
        <authorList>
            <person name="Sun Q."/>
            <person name="Zhou Y."/>
        </authorList>
    </citation>
    <scope>NUCLEOTIDE SEQUENCE</scope>
    <source>
        <strain evidence="2">CGMCC 4.7306</strain>
    </source>
</reference>
<sequence length="221" mass="23063">MITSVAPLIIALFALTGGYYLVRLVRDRSWDDRILDTTHLLMSIVMIMMPLGVSTRIPAGVQILVFTAAALWYAYLILFRPSAVSETVGSHHSGRPRLLYHAGMMLAMVWMAVLMAPLPGTGAAAAPSMPGMSMPGMSMPGMSTSGTGAAPTPAAPAVHGWSDPVSIMIGIGFAIATIWYAVRLVLVGGAPGRADVRKLADNGAAALMAAGMALSNLVVIT</sequence>
<gene>
    <name evidence="2" type="ORF">GCM10011575_26160</name>
</gene>
<evidence type="ECO:0000313" key="2">
    <source>
        <dbReference type="EMBL" id="GGL66419.1"/>
    </source>
</evidence>
<feature type="transmembrane region" description="Helical" evidence="1">
    <location>
        <begin position="165"/>
        <end position="187"/>
    </location>
</feature>
<evidence type="ECO:0008006" key="4">
    <source>
        <dbReference type="Google" id="ProtNLM"/>
    </source>
</evidence>
<keyword evidence="3" id="KW-1185">Reference proteome</keyword>
<feature type="transmembrane region" description="Helical" evidence="1">
    <location>
        <begin position="59"/>
        <end position="78"/>
    </location>
</feature>